<dbReference type="Proteomes" id="UP001274896">
    <property type="component" value="Unassembled WGS sequence"/>
</dbReference>
<name>A0AAE0R1H9_9TELE</name>
<dbReference type="Gene3D" id="3.30.420.10">
    <property type="entry name" value="Ribonuclease H-like superfamily/Ribonuclease H"/>
    <property type="match status" value="1"/>
</dbReference>
<reference evidence="4" key="1">
    <citation type="submission" date="2023-06" db="EMBL/GenBank/DDBJ databases">
        <title>Male Hemibagrus guttatus genome.</title>
        <authorList>
            <person name="Bian C."/>
        </authorList>
    </citation>
    <scope>NUCLEOTIDE SEQUENCE</scope>
    <source>
        <strain evidence="4">Male_cb2023</strain>
        <tissue evidence="4">Muscle</tissue>
    </source>
</reference>
<accession>A0AAE0R1H9</accession>
<dbReference type="InterPro" id="IPR038717">
    <property type="entry name" value="Tc1-like_DDE_dom"/>
</dbReference>
<sequence length="578" mass="67488">MKLWERVVEVRLRKVVEIYLEKAYDRVTREELWYCMRKSGVAEKYVRVVQDMYERSRTVLRCAVGQTEEFKVEVGLHQGSALSPFLFAIVMHQLSEEVRQESPWTMMFADDIVICSESREQVEESLDRWRFALERRGLKVSRSKTEYMCVNEREGSGTVRLQGEEVKKVQEFKYLGSTVQSNGECGKEVKKRVQAGLPQQTNWSTQQLGTGFMPDALPDTTLPFFRVWDRHCIQWLGIEPRPSACCTTHTGTPQGCILSPLLLSLYTKDCTSTDPFVKLLKFADNTIVIGLIQDGDESAYKQVVEQLAAWCSLNNLELNMLKTVEMIVDFRRNTPALPPLTIMNSTVPRVESFRFLGTTIFQDLKWDTHIDSIVKKAQRRLYFLWQLRKFNLPQELLTQFYSAMIDHIGRFSSMNQLFKVMPQHLNRIEGPGRLIRVKERMNGAMYREILSKNLLPSARALKMKRGWVFQHDNDPKHTTRAMKEWLRKKHFKVLEWPSQSPDLNPIENLWRELKIHVAQRQPQNITALEEICMEEWAKLPETLVNTHPTTPPRPPKDLEALYELAIRLDSHLQERRLE</sequence>
<proteinExistence type="inferred from homology"/>
<gene>
    <name evidence="4" type="ORF">QTP70_008507</name>
</gene>
<dbReference type="GO" id="GO:0003676">
    <property type="term" value="F:nucleic acid binding"/>
    <property type="evidence" value="ECO:0007669"/>
    <property type="project" value="InterPro"/>
</dbReference>
<dbReference type="GO" id="GO:0006259">
    <property type="term" value="P:DNA metabolic process"/>
    <property type="evidence" value="ECO:0007669"/>
    <property type="project" value="UniProtKB-ARBA"/>
</dbReference>
<dbReference type="GO" id="GO:0008168">
    <property type="term" value="F:methyltransferase activity"/>
    <property type="evidence" value="ECO:0007669"/>
    <property type="project" value="InterPro"/>
</dbReference>
<dbReference type="InterPro" id="IPR015095">
    <property type="entry name" value="AlkB_hom8_N"/>
</dbReference>
<dbReference type="InterPro" id="IPR043128">
    <property type="entry name" value="Rev_trsase/Diguanyl_cyclase"/>
</dbReference>
<dbReference type="PANTHER" id="PTHR47027:SF28">
    <property type="entry name" value="ENDONUCLEASE-REVERSE TRANSCRIPTASE"/>
    <property type="match status" value="1"/>
</dbReference>
<dbReference type="AlphaFoldDB" id="A0AAE0R1H9"/>
<dbReference type="PROSITE" id="PS50878">
    <property type="entry name" value="RT_POL"/>
    <property type="match status" value="1"/>
</dbReference>
<dbReference type="EC" id="3.1.26.4" evidence="2"/>
<keyword evidence="5" id="KW-1185">Reference proteome</keyword>
<dbReference type="Pfam" id="PF00078">
    <property type="entry name" value="RVT_1"/>
    <property type="match status" value="2"/>
</dbReference>
<comment type="caution">
    <text evidence="4">The sequence shown here is derived from an EMBL/GenBank/DDBJ whole genome shotgun (WGS) entry which is preliminary data.</text>
</comment>
<dbReference type="InterPro" id="IPR043502">
    <property type="entry name" value="DNA/RNA_pol_sf"/>
</dbReference>
<dbReference type="Pfam" id="PF13358">
    <property type="entry name" value="DDE_3"/>
    <property type="match status" value="1"/>
</dbReference>
<dbReference type="PANTHER" id="PTHR47027">
    <property type="entry name" value="REVERSE TRANSCRIPTASE DOMAIN-CONTAINING PROTEIN"/>
    <property type="match status" value="1"/>
</dbReference>
<feature type="domain" description="Reverse transcriptase" evidence="3">
    <location>
        <begin position="1"/>
        <end position="179"/>
    </location>
</feature>
<dbReference type="Gene3D" id="3.30.70.270">
    <property type="match status" value="1"/>
</dbReference>
<evidence type="ECO:0000256" key="1">
    <source>
        <dbReference type="ARBA" id="ARBA00010879"/>
    </source>
</evidence>
<dbReference type="Pfam" id="PF09004">
    <property type="entry name" value="ALKBH8_N"/>
    <property type="match status" value="1"/>
</dbReference>
<comment type="similarity">
    <text evidence="1">Belongs to the beta type-B retroviral polymerase family. HERV class-II K(HML-2) pol subfamily.</text>
</comment>
<evidence type="ECO:0000313" key="5">
    <source>
        <dbReference type="Proteomes" id="UP001274896"/>
    </source>
</evidence>
<organism evidence="4 5">
    <name type="scientific">Hemibagrus guttatus</name>
    <dbReference type="NCBI Taxonomy" id="175788"/>
    <lineage>
        <taxon>Eukaryota</taxon>
        <taxon>Metazoa</taxon>
        <taxon>Chordata</taxon>
        <taxon>Craniata</taxon>
        <taxon>Vertebrata</taxon>
        <taxon>Euteleostomi</taxon>
        <taxon>Actinopterygii</taxon>
        <taxon>Neopterygii</taxon>
        <taxon>Teleostei</taxon>
        <taxon>Ostariophysi</taxon>
        <taxon>Siluriformes</taxon>
        <taxon>Bagridae</taxon>
        <taxon>Hemibagrus</taxon>
    </lineage>
</organism>
<dbReference type="InterPro" id="IPR000477">
    <property type="entry name" value="RT_dom"/>
</dbReference>
<dbReference type="GO" id="GO:0004523">
    <property type="term" value="F:RNA-DNA hybrid ribonuclease activity"/>
    <property type="evidence" value="ECO:0007669"/>
    <property type="project" value="UniProtKB-EC"/>
</dbReference>
<evidence type="ECO:0000256" key="2">
    <source>
        <dbReference type="ARBA" id="ARBA00012180"/>
    </source>
</evidence>
<dbReference type="SUPFAM" id="SSF56672">
    <property type="entry name" value="DNA/RNA polymerases"/>
    <property type="match status" value="1"/>
</dbReference>
<evidence type="ECO:0000259" key="3">
    <source>
        <dbReference type="PROSITE" id="PS50878"/>
    </source>
</evidence>
<dbReference type="EMBL" id="JAUCMX010000007">
    <property type="protein sequence ID" value="KAK3539449.1"/>
    <property type="molecule type" value="Genomic_DNA"/>
</dbReference>
<evidence type="ECO:0000313" key="4">
    <source>
        <dbReference type="EMBL" id="KAK3539449.1"/>
    </source>
</evidence>
<dbReference type="GO" id="GO:0016706">
    <property type="term" value="F:2-oxoglutarate-dependent dioxygenase activity"/>
    <property type="evidence" value="ECO:0007669"/>
    <property type="project" value="InterPro"/>
</dbReference>
<dbReference type="InterPro" id="IPR036397">
    <property type="entry name" value="RNaseH_sf"/>
</dbReference>
<protein>
    <recommendedName>
        <fullName evidence="2">ribonuclease H</fullName>
        <ecNumber evidence="2">3.1.26.4</ecNumber>
    </recommendedName>
</protein>